<name>A0ABX0X6T1_9BACT</name>
<feature type="compositionally biased region" description="Acidic residues" evidence="1">
    <location>
        <begin position="43"/>
        <end position="55"/>
    </location>
</feature>
<proteinExistence type="predicted"/>
<dbReference type="RefSeq" id="WP_168035719.1">
    <property type="nucleotide sequence ID" value="NZ_JAATJH010000001.1"/>
</dbReference>
<evidence type="ECO:0000256" key="1">
    <source>
        <dbReference type="SAM" id="MobiDB-lite"/>
    </source>
</evidence>
<protein>
    <submittedName>
        <fullName evidence="2">Uncharacterized protein</fullName>
    </submittedName>
</protein>
<gene>
    <name evidence="2" type="ORF">GGR27_000408</name>
</gene>
<evidence type="ECO:0000313" key="2">
    <source>
        <dbReference type="EMBL" id="NJC24927.1"/>
    </source>
</evidence>
<dbReference type="EMBL" id="JAATJH010000001">
    <property type="protein sequence ID" value="NJC24927.1"/>
    <property type="molecule type" value="Genomic_DNA"/>
</dbReference>
<feature type="region of interest" description="Disordered" evidence="1">
    <location>
        <begin position="1"/>
        <end position="70"/>
    </location>
</feature>
<feature type="compositionally biased region" description="Basic and acidic residues" evidence="1">
    <location>
        <begin position="17"/>
        <end position="30"/>
    </location>
</feature>
<dbReference type="Proteomes" id="UP000770785">
    <property type="component" value="Unassembled WGS sequence"/>
</dbReference>
<accession>A0ABX0X6T1</accession>
<organism evidence="2 3">
    <name type="scientific">Neolewinella antarctica</name>
    <dbReference type="NCBI Taxonomy" id="442734"/>
    <lineage>
        <taxon>Bacteria</taxon>
        <taxon>Pseudomonadati</taxon>
        <taxon>Bacteroidota</taxon>
        <taxon>Saprospiria</taxon>
        <taxon>Saprospirales</taxon>
        <taxon>Lewinellaceae</taxon>
        <taxon>Neolewinella</taxon>
    </lineage>
</organism>
<evidence type="ECO:0000313" key="3">
    <source>
        <dbReference type="Proteomes" id="UP000770785"/>
    </source>
</evidence>
<keyword evidence="3" id="KW-1185">Reference proteome</keyword>
<comment type="caution">
    <text evidence="2">The sequence shown here is derived from an EMBL/GenBank/DDBJ whole genome shotgun (WGS) entry which is preliminary data.</text>
</comment>
<sequence length="70" mass="7783">MLNSQLTASADAPDVPESGKERKKEEWTKEEMEETIPQPPPDVPDDDGETIDDSDCVPMPMPETPDIKDL</sequence>
<reference evidence="2 3" key="1">
    <citation type="submission" date="2020-03" db="EMBL/GenBank/DDBJ databases">
        <title>Genomic Encyclopedia of Type Strains, Phase IV (KMG-IV): sequencing the most valuable type-strain genomes for metagenomic binning, comparative biology and taxonomic classification.</title>
        <authorList>
            <person name="Goeker M."/>
        </authorList>
    </citation>
    <scope>NUCLEOTIDE SEQUENCE [LARGE SCALE GENOMIC DNA]</scope>
    <source>
        <strain evidence="2 3">DSM 105096</strain>
    </source>
</reference>